<dbReference type="SUPFAM" id="SSF53182">
    <property type="entry name" value="Pyrrolidone carboxyl peptidase (pyroglutamate aminopeptidase)"/>
    <property type="match status" value="1"/>
</dbReference>
<dbReference type="OrthoDB" id="407146at2759"/>
<dbReference type="InterPro" id="IPR036440">
    <property type="entry name" value="Peptidase_C15-like_sf"/>
</dbReference>
<keyword evidence="7" id="KW-1185">Reference proteome</keyword>
<keyword evidence="4" id="KW-0378">Hydrolase</keyword>
<keyword evidence="2" id="KW-0963">Cytoplasm</keyword>
<dbReference type="GO" id="GO:0006508">
    <property type="term" value="P:proteolysis"/>
    <property type="evidence" value="ECO:0007669"/>
    <property type="project" value="UniProtKB-KW"/>
</dbReference>
<keyword evidence="3" id="KW-0645">Protease</keyword>
<dbReference type="EMBL" id="ML976996">
    <property type="protein sequence ID" value="KAF1954987.1"/>
    <property type="molecule type" value="Genomic_DNA"/>
</dbReference>
<evidence type="ECO:0000313" key="7">
    <source>
        <dbReference type="Proteomes" id="UP000800035"/>
    </source>
</evidence>
<accession>A0A6A5U1B3</accession>
<evidence type="ECO:0000256" key="5">
    <source>
        <dbReference type="ARBA" id="ARBA00022807"/>
    </source>
</evidence>
<dbReference type="InterPro" id="IPR016125">
    <property type="entry name" value="Peptidase_C15-like"/>
</dbReference>
<evidence type="ECO:0000256" key="2">
    <source>
        <dbReference type="ARBA" id="ARBA00022490"/>
    </source>
</evidence>
<dbReference type="Gene3D" id="3.40.630.20">
    <property type="entry name" value="Peptidase C15, pyroglutamyl peptidase I-like"/>
    <property type="match status" value="1"/>
</dbReference>
<keyword evidence="5" id="KW-0788">Thiol protease</keyword>
<dbReference type="PANTHER" id="PTHR23402:SF1">
    <property type="entry name" value="PYROGLUTAMYL-PEPTIDASE I"/>
    <property type="match status" value="1"/>
</dbReference>
<dbReference type="GO" id="GO:0016920">
    <property type="term" value="F:pyroglutamyl-peptidase activity"/>
    <property type="evidence" value="ECO:0007669"/>
    <property type="project" value="InterPro"/>
</dbReference>
<dbReference type="InterPro" id="IPR000816">
    <property type="entry name" value="Peptidase_C15"/>
</dbReference>
<evidence type="ECO:0000256" key="3">
    <source>
        <dbReference type="ARBA" id="ARBA00022670"/>
    </source>
</evidence>
<evidence type="ECO:0000256" key="1">
    <source>
        <dbReference type="ARBA" id="ARBA00006641"/>
    </source>
</evidence>
<organism evidence="6 7">
    <name type="scientific">Byssothecium circinans</name>
    <dbReference type="NCBI Taxonomy" id="147558"/>
    <lineage>
        <taxon>Eukaryota</taxon>
        <taxon>Fungi</taxon>
        <taxon>Dikarya</taxon>
        <taxon>Ascomycota</taxon>
        <taxon>Pezizomycotina</taxon>
        <taxon>Dothideomycetes</taxon>
        <taxon>Pleosporomycetidae</taxon>
        <taxon>Pleosporales</taxon>
        <taxon>Massarineae</taxon>
        <taxon>Massarinaceae</taxon>
        <taxon>Byssothecium</taxon>
    </lineage>
</organism>
<dbReference type="PANTHER" id="PTHR23402">
    <property type="entry name" value="PROTEASE FAMILY C15 PYROGLUTAMYL-PEPTIDASE I-RELATED"/>
    <property type="match status" value="1"/>
</dbReference>
<name>A0A6A5U1B3_9PLEO</name>
<evidence type="ECO:0000313" key="6">
    <source>
        <dbReference type="EMBL" id="KAF1954987.1"/>
    </source>
</evidence>
<evidence type="ECO:0000256" key="4">
    <source>
        <dbReference type="ARBA" id="ARBA00022801"/>
    </source>
</evidence>
<dbReference type="Pfam" id="PF01470">
    <property type="entry name" value="Peptidase_C15"/>
    <property type="match status" value="1"/>
</dbReference>
<dbReference type="AlphaFoldDB" id="A0A6A5U1B3"/>
<proteinExistence type="inferred from homology"/>
<gene>
    <name evidence="6" type="ORF">CC80DRAFT_594630</name>
</gene>
<sequence>MAPVASAITRVLITGFGPFQGVPNNPSFGIVSRLPTSLPNNIELVVHPSAVPVAYHPVIDLLPGLYNSTQPDLSLHIGVAEGRTYFAVEQTSQRNVYSWSTDVNGQRFEDSEGEKIWADQAVKLSTDLDLVAVVDDWQNRTEGIVWPPASSVGSSLQFNRRDAVPVDVVLKESVLESVPLTRPTETELTDDPVRWSDAVGTYLCGFIFYAGMVQKTRTGMGADGVAKKRDVAFMHVPMLKTEEELNFGRDVTVELVQSLVGSWRAQRKTGL</sequence>
<comment type="similarity">
    <text evidence="1">Belongs to the peptidase C15 family.</text>
</comment>
<protein>
    <submittedName>
        <fullName evidence="6">Peptidase C15, pyroglutamyl peptidase I-like protein</fullName>
    </submittedName>
</protein>
<dbReference type="GO" id="GO:0005829">
    <property type="term" value="C:cytosol"/>
    <property type="evidence" value="ECO:0007669"/>
    <property type="project" value="InterPro"/>
</dbReference>
<reference evidence="6" key="1">
    <citation type="journal article" date="2020" name="Stud. Mycol.">
        <title>101 Dothideomycetes genomes: a test case for predicting lifestyles and emergence of pathogens.</title>
        <authorList>
            <person name="Haridas S."/>
            <person name="Albert R."/>
            <person name="Binder M."/>
            <person name="Bloem J."/>
            <person name="Labutti K."/>
            <person name="Salamov A."/>
            <person name="Andreopoulos B."/>
            <person name="Baker S."/>
            <person name="Barry K."/>
            <person name="Bills G."/>
            <person name="Bluhm B."/>
            <person name="Cannon C."/>
            <person name="Castanera R."/>
            <person name="Culley D."/>
            <person name="Daum C."/>
            <person name="Ezra D."/>
            <person name="Gonzalez J."/>
            <person name="Henrissat B."/>
            <person name="Kuo A."/>
            <person name="Liang C."/>
            <person name="Lipzen A."/>
            <person name="Lutzoni F."/>
            <person name="Magnuson J."/>
            <person name="Mondo S."/>
            <person name="Nolan M."/>
            <person name="Ohm R."/>
            <person name="Pangilinan J."/>
            <person name="Park H.-J."/>
            <person name="Ramirez L."/>
            <person name="Alfaro M."/>
            <person name="Sun H."/>
            <person name="Tritt A."/>
            <person name="Yoshinaga Y."/>
            <person name="Zwiers L.-H."/>
            <person name="Turgeon B."/>
            <person name="Goodwin S."/>
            <person name="Spatafora J."/>
            <person name="Crous P."/>
            <person name="Grigoriev I."/>
        </authorList>
    </citation>
    <scope>NUCLEOTIDE SEQUENCE</scope>
    <source>
        <strain evidence="6">CBS 675.92</strain>
    </source>
</reference>
<dbReference type="Proteomes" id="UP000800035">
    <property type="component" value="Unassembled WGS sequence"/>
</dbReference>
<dbReference type="PRINTS" id="PR00706">
    <property type="entry name" value="PYROGLUPTASE"/>
</dbReference>